<dbReference type="EMBL" id="CP076686">
    <property type="protein sequence ID" value="QWV14815.1"/>
    <property type="molecule type" value="Genomic_DNA"/>
</dbReference>
<feature type="transmembrane region" description="Helical" evidence="1">
    <location>
        <begin position="190"/>
        <end position="210"/>
    </location>
</feature>
<feature type="transmembrane region" description="Helical" evidence="1">
    <location>
        <begin position="164"/>
        <end position="183"/>
    </location>
</feature>
<feature type="transmembrane region" description="Helical" evidence="1">
    <location>
        <begin position="366"/>
        <end position="399"/>
    </location>
</feature>
<sequence>MTIKNSDAQAGNAEVDAPSTRLDRQLLSNAITGFLFGVTGPLAILLTVGQTGGLSEADLASWIFGSYGLSGVLTLYFCWRYRQPLAMAWTIPGALLLPAAFSHLSFAEVIGAYWVTGLLIVVLGWSGVISWVMQRTPLPIVMGMVAGVFLPLGIKVVTAFTDNGLLASVSLAAFILFSALPALGRRLPAVLAAVLAGGIAAWVTGAIAPLPDAAAVLVRPNLYMPVFSLTAMLELVIPLTVTVLGIQNAQGFAVLRQAAHAPPIKAITVGSGLGTMLFALVGSVPACLTGPTNALLVASGERRRQWIGGILFACAMIAFGLFAPLATSFALALPASLIALIGGLAMIRVLQGAFQAAFSGECPLGALVAFVVSTAGVPIFSVGAPFWGLVFAFATSWLLERESLRRAVGT</sequence>
<organism evidence="2 3">
    <name type="scientific">Marinobacter adhaerens</name>
    <dbReference type="NCBI Taxonomy" id="1033846"/>
    <lineage>
        <taxon>Bacteria</taxon>
        <taxon>Pseudomonadati</taxon>
        <taxon>Pseudomonadota</taxon>
        <taxon>Gammaproteobacteria</taxon>
        <taxon>Pseudomonadales</taxon>
        <taxon>Marinobacteraceae</taxon>
        <taxon>Marinobacter</taxon>
    </lineage>
</organism>
<gene>
    <name evidence="2" type="ORF">KQ249_09585</name>
</gene>
<name>A0ABX8IM90_9GAMM</name>
<reference evidence="2 3" key="1">
    <citation type="submission" date="2021-06" db="EMBL/GenBank/DDBJ databases">
        <title>Microbial metabolic specificity influences pelagic lipid remineralization.</title>
        <authorList>
            <person name="Behrendt L."/>
            <person name="Hunter J.E."/>
            <person name="Alcolombri U."/>
            <person name="Smriga S."/>
            <person name="Mincer T."/>
            <person name="Lowenstein D.P."/>
            <person name="Peaudecerf F.J."/>
            <person name="Fernandez V.I."/>
            <person name="Fredricks H."/>
            <person name="Almblad H."/>
            <person name="Harrison J.J."/>
            <person name="Stocker R."/>
            <person name="Van Mooy B.A.S."/>
        </authorList>
    </citation>
    <scope>NUCLEOTIDE SEQUENCE [LARGE SCALE GENOMIC DNA]</scope>
    <source>
        <strain evidence="2 3">HP15-B</strain>
    </source>
</reference>
<keyword evidence="1" id="KW-1133">Transmembrane helix</keyword>
<proteinExistence type="predicted"/>
<keyword evidence="3" id="KW-1185">Reference proteome</keyword>
<dbReference type="InterPro" id="IPR004711">
    <property type="entry name" value="Benzoate_Transporter"/>
</dbReference>
<feature type="transmembrane region" description="Helical" evidence="1">
    <location>
        <begin position="222"/>
        <end position="246"/>
    </location>
</feature>
<feature type="transmembrane region" description="Helical" evidence="1">
    <location>
        <begin position="86"/>
        <end position="106"/>
    </location>
</feature>
<dbReference type="Proteomes" id="UP000683442">
    <property type="component" value="Chromosome"/>
</dbReference>
<feature type="transmembrane region" description="Helical" evidence="1">
    <location>
        <begin position="112"/>
        <end position="133"/>
    </location>
</feature>
<feature type="transmembrane region" description="Helical" evidence="1">
    <location>
        <begin position="266"/>
        <end position="286"/>
    </location>
</feature>
<feature type="transmembrane region" description="Helical" evidence="1">
    <location>
        <begin position="332"/>
        <end position="354"/>
    </location>
</feature>
<dbReference type="PANTHER" id="PTHR30199:SF0">
    <property type="entry name" value="INNER MEMBRANE PROTEIN YDCO"/>
    <property type="match status" value="1"/>
</dbReference>
<feature type="transmembrane region" description="Helical" evidence="1">
    <location>
        <begin position="26"/>
        <end position="47"/>
    </location>
</feature>
<dbReference type="RefSeq" id="WP_014576560.1">
    <property type="nucleotide sequence ID" value="NZ_CP076686.1"/>
</dbReference>
<evidence type="ECO:0000256" key="1">
    <source>
        <dbReference type="SAM" id="Phobius"/>
    </source>
</evidence>
<dbReference type="GeneID" id="78559690"/>
<dbReference type="PANTHER" id="PTHR30199">
    <property type="entry name" value="MFS FAMILY TRANSPORTER, PREDICTED SUBSTRATE BENZOATE"/>
    <property type="match status" value="1"/>
</dbReference>
<keyword evidence="1" id="KW-0472">Membrane</keyword>
<evidence type="ECO:0000313" key="2">
    <source>
        <dbReference type="EMBL" id="QWV14815.1"/>
    </source>
</evidence>
<keyword evidence="1" id="KW-0812">Transmembrane</keyword>
<accession>A0ABX8IM90</accession>
<feature type="transmembrane region" description="Helical" evidence="1">
    <location>
        <begin position="59"/>
        <end position="79"/>
    </location>
</feature>
<dbReference type="Pfam" id="PF03594">
    <property type="entry name" value="BenE"/>
    <property type="match status" value="1"/>
</dbReference>
<evidence type="ECO:0000313" key="3">
    <source>
        <dbReference type="Proteomes" id="UP000683442"/>
    </source>
</evidence>
<protein>
    <submittedName>
        <fullName evidence="2">Benzoate/H(+) symporter BenE family transporter</fullName>
    </submittedName>
</protein>
<feature type="transmembrane region" description="Helical" evidence="1">
    <location>
        <begin position="306"/>
        <end position="325"/>
    </location>
</feature>
<feature type="transmembrane region" description="Helical" evidence="1">
    <location>
        <begin position="140"/>
        <end position="158"/>
    </location>
</feature>